<dbReference type="EMBL" id="JBHSZV010000061">
    <property type="protein sequence ID" value="MFC7063892.1"/>
    <property type="molecule type" value="Genomic_DNA"/>
</dbReference>
<evidence type="ECO:0008006" key="3">
    <source>
        <dbReference type="Google" id="ProtNLM"/>
    </source>
</evidence>
<accession>A0ABW2ERK7</accession>
<dbReference type="Proteomes" id="UP001596410">
    <property type="component" value="Unassembled WGS sequence"/>
</dbReference>
<dbReference type="RefSeq" id="WP_204710728.1">
    <property type="nucleotide sequence ID" value="NZ_JBHSZV010000061.1"/>
</dbReference>
<comment type="caution">
    <text evidence="1">The sequence shown here is derived from an EMBL/GenBank/DDBJ whole genome shotgun (WGS) entry which is preliminary data.</text>
</comment>
<gene>
    <name evidence="1" type="ORF">ACFQIC_19015</name>
</gene>
<protein>
    <recommendedName>
        <fullName evidence="3">DUF4367 domain-containing protein</fullName>
    </recommendedName>
</protein>
<dbReference type="PROSITE" id="PS51257">
    <property type="entry name" value="PROKAR_LIPOPROTEIN"/>
    <property type="match status" value="1"/>
</dbReference>
<organism evidence="1 2">
    <name type="scientific">Halobacillus seohaensis</name>
    <dbReference type="NCBI Taxonomy" id="447421"/>
    <lineage>
        <taxon>Bacteria</taxon>
        <taxon>Bacillati</taxon>
        <taxon>Bacillota</taxon>
        <taxon>Bacilli</taxon>
        <taxon>Bacillales</taxon>
        <taxon>Bacillaceae</taxon>
        <taxon>Halobacillus</taxon>
    </lineage>
</organism>
<keyword evidence="2" id="KW-1185">Reference proteome</keyword>
<name>A0ABW2ERK7_9BACI</name>
<reference evidence="2" key="1">
    <citation type="journal article" date="2019" name="Int. J. Syst. Evol. Microbiol.">
        <title>The Global Catalogue of Microorganisms (GCM) 10K type strain sequencing project: providing services to taxonomists for standard genome sequencing and annotation.</title>
        <authorList>
            <consortium name="The Broad Institute Genomics Platform"/>
            <consortium name="The Broad Institute Genome Sequencing Center for Infectious Disease"/>
            <person name="Wu L."/>
            <person name="Ma J."/>
        </authorList>
    </citation>
    <scope>NUCLEOTIDE SEQUENCE [LARGE SCALE GENOMIC DNA]</scope>
    <source>
        <strain evidence="2">CGMCC 4.1621</strain>
    </source>
</reference>
<proteinExistence type="predicted"/>
<evidence type="ECO:0000313" key="2">
    <source>
        <dbReference type="Proteomes" id="UP001596410"/>
    </source>
</evidence>
<sequence length="160" mass="17557">MKKLIGITIFLAICTMAGCSSGEDLSIDALKESYPDKFGTPIDDSLSNDEQEALGLPSELPFDVDEVKASTVENETEVLYSSSNADQVTVTTTYNPENTLRETDMQITLDSGAIAGVEEGKASTFFEWYEGEENVIYQVAYSNMDEEVRLEKALEIANSI</sequence>
<evidence type="ECO:0000313" key="1">
    <source>
        <dbReference type="EMBL" id="MFC7063892.1"/>
    </source>
</evidence>